<dbReference type="AlphaFoldDB" id="A0A7C4RQ93"/>
<reference evidence="2" key="1">
    <citation type="journal article" date="2020" name="mSystems">
        <title>Genome- and Community-Level Interaction Insights into Carbon Utilization and Element Cycling Functions of Hydrothermarchaeota in Hydrothermal Sediment.</title>
        <authorList>
            <person name="Zhou Z."/>
            <person name="Liu Y."/>
            <person name="Xu W."/>
            <person name="Pan J."/>
            <person name="Luo Z.H."/>
            <person name="Li M."/>
        </authorList>
    </citation>
    <scope>NUCLEOTIDE SEQUENCE [LARGE SCALE GENOMIC DNA]</scope>
    <source>
        <strain evidence="2">SpSt-477</strain>
    </source>
</reference>
<dbReference type="Pfam" id="PF18765">
    <property type="entry name" value="Polbeta"/>
    <property type="match status" value="1"/>
</dbReference>
<gene>
    <name evidence="2" type="ORF">ENS29_08255</name>
</gene>
<evidence type="ECO:0000313" key="2">
    <source>
        <dbReference type="EMBL" id="HGU32833.1"/>
    </source>
</evidence>
<feature type="domain" description="Polymerase beta nucleotidyltransferase" evidence="1">
    <location>
        <begin position="25"/>
        <end position="112"/>
    </location>
</feature>
<proteinExistence type="predicted"/>
<dbReference type="GO" id="GO:0016740">
    <property type="term" value="F:transferase activity"/>
    <property type="evidence" value="ECO:0007669"/>
    <property type="project" value="UniProtKB-KW"/>
</dbReference>
<dbReference type="InterPro" id="IPR052930">
    <property type="entry name" value="TA_antitoxin_MntA"/>
</dbReference>
<dbReference type="InterPro" id="IPR041633">
    <property type="entry name" value="Polbeta"/>
</dbReference>
<dbReference type="EMBL" id="DSUH01000194">
    <property type="protein sequence ID" value="HGU32833.1"/>
    <property type="molecule type" value="Genomic_DNA"/>
</dbReference>
<dbReference type="InterPro" id="IPR043519">
    <property type="entry name" value="NT_sf"/>
</dbReference>
<dbReference type="Gene3D" id="3.30.460.10">
    <property type="entry name" value="Beta Polymerase, domain 2"/>
    <property type="match status" value="1"/>
</dbReference>
<comment type="caution">
    <text evidence="2">The sequence shown here is derived from an EMBL/GenBank/DDBJ whole genome shotgun (WGS) entry which is preliminary data.</text>
</comment>
<organism evidence="2">
    <name type="scientific">Desulfatirhabdium butyrativorans</name>
    <dbReference type="NCBI Taxonomy" id="340467"/>
    <lineage>
        <taxon>Bacteria</taxon>
        <taxon>Pseudomonadati</taxon>
        <taxon>Thermodesulfobacteriota</taxon>
        <taxon>Desulfobacteria</taxon>
        <taxon>Desulfobacterales</taxon>
        <taxon>Desulfatirhabdiaceae</taxon>
        <taxon>Desulfatirhabdium</taxon>
    </lineage>
</organism>
<dbReference type="SUPFAM" id="SSF81301">
    <property type="entry name" value="Nucleotidyltransferase"/>
    <property type="match status" value="1"/>
</dbReference>
<dbReference type="PANTHER" id="PTHR43852:SF3">
    <property type="entry name" value="NUCLEOTIDYLTRANSFERASE"/>
    <property type="match status" value="1"/>
</dbReference>
<name>A0A7C4RQ93_9BACT</name>
<dbReference type="PANTHER" id="PTHR43852">
    <property type="entry name" value="NUCLEOTIDYLTRANSFERASE"/>
    <property type="match status" value="1"/>
</dbReference>
<sequence>MIKEGSKLPEGVLKSLPDLVDRIGQDRDICCAIVFGGVATGRLKPLSDIDLAVLLSNTLTKDERILKQLEILDICNTIFKTDEVDLVVLNDVPPRFVHHILKTGKLLFMNDPNEFIDFQERITQEYLDFKFFRDRFEQAFMEGIGYGGRAD</sequence>
<dbReference type="CDD" id="cd05403">
    <property type="entry name" value="NT_KNTase_like"/>
    <property type="match status" value="1"/>
</dbReference>
<keyword evidence="2" id="KW-0808">Transferase</keyword>
<dbReference type="NCBIfam" id="NF047752">
    <property type="entry name" value="MntA_antitoxin"/>
    <property type="match status" value="1"/>
</dbReference>
<evidence type="ECO:0000259" key="1">
    <source>
        <dbReference type="Pfam" id="PF18765"/>
    </source>
</evidence>
<protein>
    <submittedName>
        <fullName evidence="2">Nucleotidyltransferase domain-containing protein</fullName>
    </submittedName>
</protein>
<accession>A0A7C4RQ93</accession>